<dbReference type="InterPro" id="IPR009079">
    <property type="entry name" value="4_helix_cytokine-like_core"/>
</dbReference>
<dbReference type="PANTHER" id="PTHR10511:SF2">
    <property type="entry name" value="GRANULOCYTE COLONY-STIMULATING FACTOR"/>
    <property type="match status" value="1"/>
</dbReference>
<dbReference type="Ensembl" id="ENSSANT00000036554.1">
    <property type="protein sequence ID" value="ENSSANP00000034321.1"/>
    <property type="gene ID" value="ENSSANG00000017554.1"/>
</dbReference>
<name>A0A671MNI5_9TELE</name>
<reference evidence="2" key="2">
    <citation type="submission" date="2025-09" db="UniProtKB">
        <authorList>
            <consortium name="Ensembl"/>
        </authorList>
    </citation>
    <scope>IDENTIFICATION</scope>
</reference>
<keyword evidence="1" id="KW-0812">Transmembrane</keyword>
<dbReference type="GO" id="GO:0045639">
    <property type="term" value="P:positive regulation of myeloid cell differentiation"/>
    <property type="evidence" value="ECO:0007669"/>
    <property type="project" value="InterPro"/>
</dbReference>
<dbReference type="GO" id="GO:0005125">
    <property type="term" value="F:cytokine activity"/>
    <property type="evidence" value="ECO:0007669"/>
    <property type="project" value="InterPro"/>
</dbReference>
<organism evidence="2 3">
    <name type="scientific">Sinocyclocheilus anshuiensis</name>
    <dbReference type="NCBI Taxonomy" id="1608454"/>
    <lineage>
        <taxon>Eukaryota</taxon>
        <taxon>Metazoa</taxon>
        <taxon>Chordata</taxon>
        <taxon>Craniata</taxon>
        <taxon>Vertebrata</taxon>
        <taxon>Euteleostomi</taxon>
        <taxon>Actinopterygii</taxon>
        <taxon>Neopterygii</taxon>
        <taxon>Teleostei</taxon>
        <taxon>Ostariophysi</taxon>
        <taxon>Cypriniformes</taxon>
        <taxon>Cyprinidae</taxon>
        <taxon>Cyprininae</taxon>
        <taxon>Sinocyclocheilus</taxon>
    </lineage>
</organism>
<dbReference type="PANTHER" id="PTHR10511">
    <property type="entry name" value="GRANULOCYTE COLONY-STIMULATING FACTOR"/>
    <property type="match status" value="1"/>
</dbReference>
<dbReference type="SUPFAM" id="SSF47266">
    <property type="entry name" value="4-helical cytokines"/>
    <property type="match status" value="1"/>
</dbReference>
<gene>
    <name evidence="2" type="primary">LOC107678392</name>
</gene>
<dbReference type="AlphaFoldDB" id="A0A671MNI5"/>
<dbReference type="Proteomes" id="UP000472260">
    <property type="component" value="Unassembled WGS sequence"/>
</dbReference>
<sequence length="248" mass="27469">MTGLCYCWSLVTLRIFFLIAVVIMNFQAALLVTLVGIVASAPISDKLGIMNKDTIVQAHVLINKILKDIPTTHAAWINNKSLTLGDSTTKLQLEFLRKSMIPSAPVLQNISSISSMETCLAHIVKGLQLHLNLLNEISKELAQTDQVNELKAEIQELCSLIKKLQNQAGFDPSKQASDEQSQTPEHDLAKHLTNKYMTQVAAHLTLQQLQDFSCDVLRSILSIRRMTSNMSMAENPNTVQLCINTASL</sequence>
<reference evidence="2" key="1">
    <citation type="submission" date="2025-08" db="UniProtKB">
        <authorList>
            <consortium name="Ensembl"/>
        </authorList>
    </citation>
    <scope>IDENTIFICATION</scope>
</reference>
<accession>A0A671MNI5</accession>
<protein>
    <submittedName>
        <fullName evidence="2">Uncharacterized LOC107678392</fullName>
    </submittedName>
</protein>
<dbReference type="InterPro" id="IPR040117">
    <property type="entry name" value="GCSF/MGF"/>
</dbReference>
<evidence type="ECO:0000313" key="3">
    <source>
        <dbReference type="Proteomes" id="UP000472260"/>
    </source>
</evidence>
<keyword evidence="3" id="KW-1185">Reference proteome</keyword>
<proteinExistence type="predicted"/>
<evidence type="ECO:0000256" key="1">
    <source>
        <dbReference type="SAM" id="Phobius"/>
    </source>
</evidence>
<evidence type="ECO:0000313" key="2">
    <source>
        <dbReference type="Ensembl" id="ENSSANP00000034321.1"/>
    </source>
</evidence>
<dbReference type="Gene3D" id="1.20.1250.10">
    <property type="match status" value="1"/>
</dbReference>
<keyword evidence="1" id="KW-0472">Membrane</keyword>
<keyword evidence="1" id="KW-1133">Transmembrane helix</keyword>
<feature type="transmembrane region" description="Helical" evidence="1">
    <location>
        <begin position="15"/>
        <end position="43"/>
    </location>
</feature>